<evidence type="ECO:0000313" key="3">
    <source>
        <dbReference type="EMBL" id="KAK3237127.1"/>
    </source>
</evidence>
<reference evidence="3 4" key="1">
    <citation type="journal article" date="2015" name="Genome Biol. Evol.">
        <title>Comparative Genomics of a Bacterivorous Green Alga Reveals Evolutionary Causalities and Consequences of Phago-Mixotrophic Mode of Nutrition.</title>
        <authorList>
            <person name="Burns J.A."/>
            <person name="Paasch A."/>
            <person name="Narechania A."/>
            <person name="Kim E."/>
        </authorList>
    </citation>
    <scope>NUCLEOTIDE SEQUENCE [LARGE SCALE GENOMIC DNA]</scope>
    <source>
        <strain evidence="3 4">PLY_AMNH</strain>
    </source>
</reference>
<evidence type="ECO:0000256" key="2">
    <source>
        <dbReference type="ARBA" id="ARBA00023172"/>
    </source>
</evidence>
<organism evidence="3 4">
    <name type="scientific">Cymbomonas tetramitiformis</name>
    <dbReference type="NCBI Taxonomy" id="36881"/>
    <lineage>
        <taxon>Eukaryota</taxon>
        <taxon>Viridiplantae</taxon>
        <taxon>Chlorophyta</taxon>
        <taxon>Pyramimonadophyceae</taxon>
        <taxon>Pyramimonadales</taxon>
        <taxon>Pyramimonadaceae</taxon>
        <taxon>Cymbomonas</taxon>
    </lineage>
</organism>
<dbReference type="InterPro" id="IPR013762">
    <property type="entry name" value="Integrase-like_cat_sf"/>
</dbReference>
<proteinExistence type="predicted"/>
<evidence type="ECO:0000313" key="4">
    <source>
        <dbReference type="Proteomes" id="UP001190700"/>
    </source>
</evidence>
<sequence length="217" mass="23905">MQEQVLKETTRGNYGPKSKNFKDFCEGEGREWHPASEETARLYLAMLLGRGGIQATSLQPPDTGTSLQQENVLMIEDGETVVLTREKGKNHKLKKRQLSIPWWGVEQLRELLELWTRCRDEAWRGASPGWNPPIGALGSVGCVPPEGGHFSAHSTRKGATTCARAVGVVMEKVCFLGGWAQLSVAVQAYIHPTAVPDQAVRSYFGWLAPQGICAEEC</sequence>
<gene>
    <name evidence="3" type="ORF">CYMTET_52793</name>
</gene>
<keyword evidence="1" id="KW-0238">DNA-binding</keyword>
<dbReference type="EMBL" id="LGRX02034701">
    <property type="protein sequence ID" value="KAK3237127.1"/>
    <property type="molecule type" value="Genomic_DNA"/>
</dbReference>
<dbReference type="GO" id="GO:0003677">
    <property type="term" value="F:DNA binding"/>
    <property type="evidence" value="ECO:0007669"/>
    <property type="project" value="UniProtKB-KW"/>
</dbReference>
<evidence type="ECO:0000256" key="1">
    <source>
        <dbReference type="ARBA" id="ARBA00023125"/>
    </source>
</evidence>
<dbReference type="SUPFAM" id="SSF47823">
    <property type="entry name" value="lambda integrase-like, N-terminal domain"/>
    <property type="match status" value="1"/>
</dbReference>
<dbReference type="GO" id="GO:0015074">
    <property type="term" value="P:DNA integration"/>
    <property type="evidence" value="ECO:0007669"/>
    <property type="project" value="InterPro"/>
</dbReference>
<dbReference type="Gene3D" id="1.10.150.130">
    <property type="match status" value="1"/>
</dbReference>
<dbReference type="GO" id="GO:0006310">
    <property type="term" value="P:DNA recombination"/>
    <property type="evidence" value="ECO:0007669"/>
    <property type="project" value="UniProtKB-KW"/>
</dbReference>
<dbReference type="InterPro" id="IPR011010">
    <property type="entry name" value="DNA_brk_join_enz"/>
</dbReference>
<dbReference type="Gene3D" id="1.10.443.10">
    <property type="entry name" value="Intergrase catalytic core"/>
    <property type="match status" value="1"/>
</dbReference>
<keyword evidence="4" id="KW-1185">Reference proteome</keyword>
<accession>A0AAE0ERA1</accession>
<keyword evidence="2" id="KW-0233">DNA recombination</keyword>
<protein>
    <submittedName>
        <fullName evidence="3">Uncharacterized protein</fullName>
    </submittedName>
</protein>
<dbReference type="InterPro" id="IPR010998">
    <property type="entry name" value="Integrase_recombinase_N"/>
</dbReference>
<dbReference type="SUPFAM" id="SSF56349">
    <property type="entry name" value="DNA breaking-rejoining enzymes"/>
    <property type="match status" value="1"/>
</dbReference>
<comment type="caution">
    <text evidence="3">The sequence shown here is derived from an EMBL/GenBank/DDBJ whole genome shotgun (WGS) entry which is preliminary data.</text>
</comment>
<dbReference type="AlphaFoldDB" id="A0AAE0ERA1"/>
<name>A0AAE0ERA1_9CHLO</name>
<dbReference type="Proteomes" id="UP001190700">
    <property type="component" value="Unassembled WGS sequence"/>
</dbReference>